<keyword evidence="17" id="KW-1185">Reference proteome</keyword>
<dbReference type="PROSITE" id="PS00086">
    <property type="entry name" value="CYTOCHROME_P450"/>
    <property type="match status" value="1"/>
</dbReference>
<dbReference type="InterPro" id="IPR002401">
    <property type="entry name" value="Cyt_P450_E_grp-I"/>
</dbReference>
<dbReference type="InterPro" id="IPR017972">
    <property type="entry name" value="Cyt_P450_CS"/>
</dbReference>
<keyword evidence="7" id="KW-0256">Endoplasmic reticulum</keyword>
<keyword evidence="10 13" id="KW-0408">Iron</keyword>
<keyword evidence="11 14" id="KW-0503">Monooxygenase</keyword>
<dbReference type="GO" id="GO:0016705">
    <property type="term" value="F:oxidoreductase activity, acting on paired donors, with incorporation or reduction of molecular oxygen"/>
    <property type="evidence" value="ECO:0007669"/>
    <property type="project" value="InterPro"/>
</dbReference>
<dbReference type="STRING" id="35570.A0A1I8P3S4"/>
<evidence type="ECO:0000313" key="16">
    <source>
        <dbReference type="EnsemblMetazoa" id="SCAU004604-PA"/>
    </source>
</evidence>
<organism evidence="16 17">
    <name type="scientific">Stomoxys calcitrans</name>
    <name type="common">Stable fly</name>
    <name type="synonym">Conops calcitrans</name>
    <dbReference type="NCBI Taxonomy" id="35570"/>
    <lineage>
        <taxon>Eukaryota</taxon>
        <taxon>Metazoa</taxon>
        <taxon>Ecdysozoa</taxon>
        <taxon>Arthropoda</taxon>
        <taxon>Hexapoda</taxon>
        <taxon>Insecta</taxon>
        <taxon>Pterygota</taxon>
        <taxon>Neoptera</taxon>
        <taxon>Endopterygota</taxon>
        <taxon>Diptera</taxon>
        <taxon>Brachycera</taxon>
        <taxon>Muscomorpha</taxon>
        <taxon>Muscoidea</taxon>
        <taxon>Muscidae</taxon>
        <taxon>Stomoxys</taxon>
    </lineage>
</organism>
<evidence type="ECO:0000256" key="2">
    <source>
        <dbReference type="ARBA" id="ARBA00004174"/>
    </source>
</evidence>
<comment type="similarity">
    <text evidence="4 14">Belongs to the cytochrome P450 family.</text>
</comment>
<reference evidence="16" key="1">
    <citation type="submission" date="2020-05" db="UniProtKB">
        <authorList>
            <consortium name="EnsemblMetazoa"/>
        </authorList>
    </citation>
    <scope>IDENTIFICATION</scope>
    <source>
        <strain evidence="16">USDA</strain>
    </source>
</reference>
<sequence length="520" mass="60036">MDQIIYASIGCLACIILLTKLWFWYRFRYWNRFDIPQAKACAFSGNFWDFITMKSNFQYHLRTIYDDPKFESEAVVGVYGIYTPGLLLRAPELIKAVLIKDFEKFADRSMKCNPHSDRVGNSTLFFMPYAFWKRLRPKLTYAFTSGKLKHMYLLLQAVGDSLEKNLQQKGDKFVQEFKALAGQFTTDSISTTILGLKSSALHNKEDPIYLVAVRLAKFNVRRAFSFLCMTFLTRLSGLLRAKAFSETAYIFFKQTLPQVIRDREESGQKRNDMIDIYVNLKKEAAIAGEDEAATMELVAAQSVMLMNGGYDTSSTTIANALFELAKQQHFQERLRQEVLDAYINGNGQISYEQIHSMDYLRMVVSETLRKYPVVPLLDRRYMAADGSSRYSLKPYYDYEVPHGMPIYISAYALHYDLKYWPDPDNFDPERFSAENLQSINPMTYLPFGTGPRNCVASRLGLLQVKVALVHILKNHYVQLCDQTNLHPKFDPKSFLLEIIGGIHLEVNRDRMFDKEMKKPA</sequence>
<dbReference type="GO" id="GO:0046701">
    <property type="term" value="P:insecticide catabolic process"/>
    <property type="evidence" value="ECO:0007669"/>
    <property type="project" value="TreeGrafter"/>
</dbReference>
<dbReference type="PANTHER" id="PTHR24292">
    <property type="entry name" value="CYTOCHROME P450"/>
    <property type="match status" value="1"/>
</dbReference>
<keyword evidence="6 13" id="KW-0479">Metal-binding</keyword>
<dbReference type="AlphaFoldDB" id="A0A1I8P3S4"/>
<dbReference type="VEuPathDB" id="VectorBase:SCAU004604"/>
<comment type="cofactor">
    <cofactor evidence="1 13">
        <name>heme</name>
        <dbReference type="ChEBI" id="CHEBI:30413"/>
    </cofactor>
</comment>
<dbReference type="GO" id="GO:0005789">
    <property type="term" value="C:endoplasmic reticulum membrane"/>
    <property type="evidence" value="ECO:0007669"/>
    <property type="project" value="UniProtKB-SubCell"/>
</dbReference>
<keyword evidence="15" id="KW-1133">Transmembrane helix</keyword>
<evidence type="ECO:0000256" key="8">
    <source>
        <dbReference type="ARBA" id="ARBA00022848"/>
    </source>
</evidence>
<evidence type="ECO:0000313" key="17">
    <source>
        <dbReference type="Proteomes" id="UP000095300"/>
    </source>
</evidence>
<evidence type="ECO:0000256" key="7">
    <source>
        <dbReference type="ARBA" id="ARBA00022824"/>
    </source>
</evidence>
<dbReference type="KEGG" id="scac:106092113"/>
<dbReference type="PRINTS" id="PR00385">
    <property type="entry name" value="P450"/>
</dbReference>
<gene>
    <name evidence="16" type="primary">106092113</name>
</gene>
<dbReference type="GO" id="GO:0020037">
    <property type="term" value="F:heme binding"/>
    <property type="evidence" value="ECO:0007669"/>
    <property type="project" value="InterPro"/>
</dbReference>
<dbReference type="GO" id="GO:0004497">
    <property type="term" value="F:monooxygenase activity"/>
    <property type="evidence" value="ECO:0007669"/>
    <property type="project" value="UniProtKB-KW"/>
</dbReference>
<dbReference type="PRINTS" id="PR00463">
    <property type="entry name" value="EP450I"/>
</dbReference>
<evidence type="ECO:0008006" key="18">
    <source>
        <dbReference type="Google" id="ProtNLM"/>
    </source>
</evidence>
<evidence type="ECO:0000256" key="12">
    <source>
        <dbReference type="ARBA" id="ARBA00023136"/>
    </source>
</evidence>
<protein>
    <recommendedName>
        <fullName evidence="18">Cytochrome P450</fullName>
    </recommendedName>
</protein>
<proteinExistence type="inferred from homology"/>
<keyword evidence="8" id="KW-0492">Microsome</keyword>
<dbReference type="Proteomes" id="UP000095300">
    <property type="component" value="Unassembled WGS sequence"/>
</dbReference>
<evidence type="ECO:0000256" key="15">
    <source>
        <dbReference type="SAM" id="Phobius"/>
    </source>
</evidence>
<evidence type="ECO:0000256" key="14">
    <source>
        <dbReference type="RuleBase" id="RU000461"/>
    </source>
</evidence>
<evidence type="ECO:0000256" key="1">
    <source>
        <dbReference type="ARBA" id="ARBA00001971"/>
    </source>
</evidence>
<dbReference type="CDD" id="cd11056">
    <property type="entry name" value="CYP6-like"/>
    <property type="match status" value="1"/>
</dbReference>
<comment type="subcellular location">
    <subcellularLocation>
        <location evidence="3">Endoplasmic reticulum membrane</location>
        <topology evidence="3">Peripheral membrane protein</topology>
    </subcellularLocation>
    <subcellularLocation>
        <location evidence="2">Microsome membrane</location>
        <topology evidence="2">Peripheral membrane protein</topology>
    </subcellularLocation>
</comment>
<evidence type="ECO:0000256" key="6">
    <source>
        <dbReference type="ARBA" id="ARBA00022723"/>
    </source>
</evidence>
<evidence type="ECO:0000256" key="5">
    <source>
        <dbReference type="ARBA" id="ARBA00022617"/>
    </source>
</evidence>
<evidence type="ECO:0000256" key="4">
    <source>
        <dbReference type="ARBA" id="ARBA00010617"/>
    </source>
</evidence>
<dbReference type="EnsemblMetazoa" id="SCAU004604-RA">
    <property type="protein sequence ID" value="SCAU004604-PA"/>
    <property type="gene ID" value="SCAU004604"/>
</dbReference>
<dbReference type="FunFam" id="1.10.630.10:FF:000042">
    <property type="entry name" value="Cytochrome P450"/>
    <property type="match status" value="1"/>
</dbReference>
<accession>A0A1I8P3S4</accession>
<dbReference type="InterPro" id="IPR001128">
    <property type="entry name" value="Cyt_P450"/>
</dbReference>
<name>A0A1I8P3S4_STOCA</name>
<evidence type="ECO:0000256" key="3">
    <source>
        <dbReference type="ARBA" id="ARBA00004406"/>
    </source>
</evidence>
<dbReference type="InterPro" id="IPR050476">
    <property type="entry name" value="Insect_CytP450_Detox"/>
</dbReference>
<feature type="transmembrane region" description="Helical" evidence="15">
    <location>
        <begin position="6"/>
        <end position="25"/>
    </location>
</feature>
<keyword evidence="9 14" id="KW-0560">Oxidoreductase</keyword>
<dbReference type="OrthoDB" id="2789670at2759"/>
<dbReference type="Pfam" id="PF00067">
    <property type="entry name" value="p450"/>
    <property type="match status" value="1"/>
</dbReference>
<dbReference type="SUPFAM" id="SSF48264">
    <property type="entry name" value="Cytochrome P450"/>
    <property type="match status" value="1"/>
</dbReference>
<keyword evidence="12 15" id="KW-0472">Membrane</keyword>
<dbReference type="GO" id="GO:0046680">
    <property type="term" value="P:response to DDT"/>
    <property type="evidence" value="ECO:0007669"/>
    <property type="project" value="TreeGrafter"/>
</dbReference>
<dbReference type="PANTHER" id="PTHR24292:SF45">
    <property type="entry name" value="CYTOCHROME P450 6G1-RELATED"/>
    <property type="match status" value="1"/>
</dbReference>
<dbReference type="GO" id="GO:0005506">
    <property type="term" value="F:iron ion binding"/>
    <property type="evidence" value="ECO:0007669"/>
    <property type="project" value="InterPro"/>
</dbReference>
<evidence type="ECO:0000256" key="13">
    <source>
        <dbReference type="PIRSR" id="PIRSR602401-1"/>
    </source>
</evidence>
<dbReference type="InterPro" id="IPR036396">
    <property type="entry name" value="Cyt_P450_sf"/>
</dbReference>
<dbReference type="Gene3D" id="1.10.630.10">
    <property type="entry name" value="Cytochrome P450"/>
    <property type="match status" value="1"/>
</dbReference>
<evidence type="ECO:0000256" key="11">
    <source>
        <dbReference type="ARBA" id="ARBA00023033"/>
    </source>
</evidence>
<feature type="binding site" description="axial binding residue" evidence="13">
    <location>
        <position position="454"/>
    </location>
    <ligand>
        <name>heme</name>
        <dbReference type="ChEBI" id="CHEBI:30413"/>
    </ligand>
    <ligandPart>
        <name>Fe</name>
        <dbReference type="ChEBI" id="CHEBI:18248"/>
    </ligandPart>
</feature>
<evidence type="ECO:0000256" key="10">
    <source>
        <dbReference type="ARBA" id="ARBA00023004"/>
    </source>
</evidence>
<keyword evidence="15" id="KW-0812">Transmembrane</keyword>
<evidence type="ECO:0000256" key="9">
    <source>
        <dbReference type="ARBA" id="ARBA00023002"/>
    </source>
</evidence>
<keyword evidence="5 13" id="KW-0349">Heme</keyword>